<reference evidence="1 2" key="1">
    <citation type="submission" date="2016-12" db="EMBL/GenBank/DDBJ databases">
        <title>Genome sequencing of Methylocaldum marinum.</title>
        <authorList>
            <person name="Takeuchi M."/>
            <person name="Kamagata Y."/>
            <person name="Hiraoka S."/>
            <person name="Oshima K."/>
            <person name="Hattori M."/>
            <person name="Iwasaki W."/>
        </authorList>
    </citation>
    <scope>NUCLEOTIDE SEQUENCE [LARGE SCALE GENOMIC DNA]</scope>
    <source>
        <strain evidence="1 2">S8</strain>
    </source>
</reference>
<dbReference type="RefSeq" id="WP_119631402.1">
    <property type="nucleotide sequence ID" value="NZ_AP017928.1"/>
</dbReference>
<sequence length="174" mass="19315">MSATELSAEDTDQREAKIREATEQGLLVNDAVLLFRKIVDRMPTTTWLLDAKRLVETDPVPEHEAGRKADAKEELDDLHKDLESLSVDWVTGWYARGALYVTKDGAFEDFRRYVETLAPELGALQLGGPGEAAPPEAIEKIREAIRPCAHRVVVEMLQSAHLVVSDAMKYALSG</sequence>
<keyword evidence="2" id="KW-1185">Reference proteome</keyword>
<organism evidence="1 2">
    <name type="scientific">Methylocaldum marinum</name>
    <dbReference type="NCBI Taxonomy" id="1432792"/>
    <lineage>
        <taxon>Bacteria</taxon>
        <taxon>Pseudomonadati</taxon>
        <taxon>Pseudomonadota</taxon>
        <taxon>Gammaproteobacteria</taxon>
        <taxon>Methylococcales</taxon>
        <taxon>Methylococcaceae</taxon>
        <taxon>Methylocaldum</taxon>
    </lineage>
</organism>
<dbReference type="EMBL" id="AP017928">
    <property type="protein sequence ID" value="BBA36184.1"/>
    <property type="molecule type" value="Genomic_DNA"/>
</dbReference>
<name>A0A250KXE2_9GAMM</name>
<accession>A0A250KXE2</accession>
<dbReference type="AlphaFoldDB" id="A0A250KXE2"/>
<evidence type="ECO:0000313" key="1">
    <source>
        <dbReference type="EMBL" id="BBA36184.1"/>
    </source>
</evidence>
<proteinExistence type="predicted"/>
<gene>
    <name evidence="1" type="ORF">sS8_4254</name>
</gene>
<evidence type="ECO:0000313" key="2">
    <source>
        <dbReference type="Proteomes" id="UP000266313"/>
    </source>
</evidence>
<dbReference type="KEGG" id="mmai:sS8_4254"/>
<protein>
    <submittedName>
        <fullName evidence="1">Uncharacterized protein</fullName>
    </submittedName>
</protein>
<dbReference type="Proteomes" id="UP000266313">
    <property type="component" value="Chromosome"/>
</dbReference>